<feature type="region of interest" description="Disordered" evidence="6">
    <location>
        <begin position="323"/>
        <end position="374"/>
    </location>
</feature>
<dbReference type="AlphaFoldDB" id="L9KR83"/>
<gene>
    <name evidence="7" type="ORF">TREES_T100009784</name>
</gene>
<sequence>MVARQTPVFARQTPVLVRPTWDVCVSEISDSRRGEPQDAFGQRADRDGAGDYCENRAMGEPEHIPPTANALLKYGIAECAAADEPGTRARRRGEPQDAFGQRADRDGAGDYCENRAMGEPEHIPPTANALLKYGIAECAAADEPGTRARRAETGMSTTARNTTLPSVPVVVRTLLYGPFLFLGHMTTLQTRRVFAVTHLSRCVIRFLGGACTPPQDQVLMQMPTVKISVPHPFPTVRPQQLRSGVLPGTELQTNCLCGLLSLFLAGAVFLLSVSQDWAETPRLPRGRQPFLETLSSELCRKPTSLKTVQPSWVNLSRPLPKSKVSLKSPALRKTGSTPSVTSTHSDPSTYSNNSGPAPAIKYEEKPPKPAFQNGAPGSLYLKPLAARAHVHLLKTPSKGKLWGTRGIRLGLLQLPGGSTQGRQCGVPCRRPWEVGPLIPEQTAQENRAAFCFACSQPRLPEPPVKATVCDRSAELLLLRERLPCTEDMLLSPKFSLSTIHVRLTAKGLLRNLRLPSGFRRSAVIFHTAGGSSETTQNPISRTRQPPGRTREDAEMTSIESEAVGKSAPSSDDIVWQNHGTVSLQEDVKGLGLRPQVRSGKETSLKWEESKSDLPLGHPSLQRPASRTSGQLLLRPPFKTEDMAAPTTVNGFHVPCLILKSDAPPLHIRSDSVTASTTCDKLQKAKDELQIAYEGFVQKLNQQHQADLSELENRLKEFYTGECEKLQNIYIEEAEKYKTQLQEQFDNLNAAHETSKLEIEASYSEKVELLKTAYETSLSGKCASFSSTENDLMEQ</sequence>
<evidence type="ECO:0000256" key="2">
    <source>
        <dbReference type="ARBA" id="ARBA00007585"/>
    </source>
</evidence>
<dbReference type="InParanoid" id="L9KR83"/>
<evidence type="ECO:0000313" key="8">
    <source>
        <dbReference type="Proteomes" id="UP000011518"/>
    </source>
</evidence>
<feature type="region of interest" description="Disordered" evidence="6">
    <location>
        <begin position="84"/>
        <end position="107"/>
    </location>
</feature>
<evidence type="ECO:0000313" key="7">
    <source>
        <dbReference type="EMBL" id="ELW65223.1"/>
    </source>
</evidence>
<feature type="compositionally biased region" description="Polar residues" evidence="6">
    <location>
        <begin position="334"/>
        <end position="355"/>
    </location>
</feature>
<dbReference type="EMBL" id="KB320699">
    <property type="protein sequence ID" value="ELW65223.1"/>
    <property type="molecule type" value="Genomic_DNA"/>
</dbReference>
<comment type="subcellular location">
    <subcellularLocation>
        <location evidence="1">Nucleus</location>
    </subcellularLocation>
</comment>
<dbReference type="GO" id="GO:0005737">
    <property type="term" value="C:cytoplasm"/>
    <property type="evidence" value="ECO:0007669"/>
    <property type="project" value="TreeGrafter"/>
</dbReference>
<dbReference type="STRING" id="246437.L9KR83"/>
<feature type="region of interest" description="Disordered" evidence="6">
    <location>
        <begin position="29"/>
        <end position="48"/>
    </location>
</feature>
<accession>L9KR83</accession>
<keyword evidence="3 5" id="KW-0175">Coiled coil</keyword>
<organism evidence="7 8">
    <name type="scientific">Tupaia chinensis</name>
    <name type="common">Chinese tree shrew</name>
    <name type="synonym">Tupaia belangeri chinensis</name>
    <dbReference type="NCBI Taxonomy" id="246437"/>
    <lineage>
        <taxon>Eukaryota</taxon>
        <taxon>Metazoa</taxon>
        <taxon>Chordata</taxon>
        <taxon>Craniata</taxon>
        <taxon>Vertebrata</taxon>
        <taxon>Euteleostomi</taxon>
        <taxon>Mammalia</taxon>
        <taxon>Eutheria</taxon>
        <taxon>Euarchontoglires</taxon>
        <taxon>Scandentia</taxon>
        <taxon>Tupaiidae</taxon>
        <taxon>Tupaia</taxon>
    </lineage>
</organism>
<evidence type="ECO:0000256" key="4">
    <source>
        <dbReference type="ARBA" id="ARBA00023242"/>
    </source>
</evidence>
<keyword evidence="8" id="KW-1185">Reference proteome</keyword>
<proteinExistence type="inferred from homology"/>
<dbReference type="GO" id="GO:0010758">
    <property type="term" value="P:regulation of macrophage chemotaxis"/>
    <property type="evidence" value="ECO:0007669"/>
    <property type="project" value="TreeGrafter"/>
</dbReference>
<dbReference type="PANTHER" id="PTHR24200:SF7">
    <property type="entry name" value="MICROTUBULE-ASSOCIATED TUMOR SUPPRESSOR 1"/>
    <property type="match status" value="1"/>
</dbReference>
<evidence type="ECO:0000256" key="6">
    <source>
        <dbReference type="SAM" id="MobiDB-lite"/>
    </source>
</evidence>
<dbReference type="GO" id="GO:0008017">
    <property type="term" value="F:microtubule binding"/>
    <property type="evidence" value="ECO:0007669"/>
    <property type="project" value="TreeGrafter"/>
</dbReference>
<reference evidence="8" key="1">
    <citation type="submission" date="2012-07" db="EMBL/GenBank/DDBJ databases">
        <title>Genome of the Chinese tree shrew, a rising model animal genetically related to primates.</title>
        <authorList>
            <person name="Zhang G."/>
            <person name="Fan Y."/>
            <person name="Yao Y."/>
            <person name="Huang Z."/>
        </authorList>
    </citation>
    <scope>NUCLEOTIDE SEQUENCE [LARGE SCALE GENOMIC DNA]</scope>
</reference>
<dbReference type="PANTHER" id="PTHR24200">
    <property type="entry name" value="TOUCAN, ISOFORM A"/>
    <property type="match status" value="1"/>
</dbReference>
<dbReference type="InterPro" id="IPR051293">
    <property type="entry name" value="MTUS1/CCDC69"/>
</dbReference>
<dbReference type="Proteomes" id="UP000011518">
    <property type="component" value="Unassembled WGS sequence"/>
</dbReference>
<name>L9KR83_TUPCH</name>
<protein>
    <submittedName>
        <fullName evidence="7">Microtubule-associated tumor suppressor 1 like protein</fullName>
    </submittedName>
</protein>
<reference evidence="8" key="2">
    <citation type="journal article" date="2013" name="Nat. Commun.">
        <title>Genome of the Chinese tree shrew.</title>
        <authorList>
            <person name="Fan Y."/>
            <person name="Huang Z.Y."/>
            <person name="Cao C.C."/>
            <person name="Chen C.S."/>
            <person name="Chen Y.X."/>
            <person name="Fan D.D."/>
            <person name="He J."/>
            <person name="Hou H.L."/>
            <person name="Hu L."/>
            <person name="Hu X.T."/>
            <person name="Jiang X.T."/>
            <person name="Lai R."/>
            <person name="Lang Y.S."/>
            <person name="Liang B."/>
            <person name="Liao S.G."/>
            <person name="Mu D."/>
            <person name="Ma Y.Y."/>
            <person name="Niu Y.Y."/>
            <person name="Sun X.Q."/>
            <person name="Xia J.Q."/>
            <person name="Xiao J."/>
            <person name="Xiong Z.Q."/>
            <person name="Xu L."/>
            <person name="Yang L."/>
            <person name="Zhang Y."/>
            <person name="Zhao W."/>
            <person name="Zhao X.D."/>
            <person name="Zheng Y.T."/>
            <person name="Zhou J.M."/>
            <person name="Zhu Y.B."/>
            <person name="Zhang G.J."/>
            <person name="Wang J."/>
            <person name="Yao Y.G."/>
        </authorList>
    </citation>
    <scope>NUCLEOTIDE SEQUENCE [LARGE SCALE GENOMIC DNA]</scope>
</reference>
<feature type="region of interest" description="Disordered" evidence="6">
    <location>
        <begin position="593"/>
        <end position="626"/>
    </location>
</feature>
<evidence type="ECO:0000256" key="3">
    <source>
        <dbReference type="ARBA" id="ARBA00023054"/>
    </source>
</evidence>
<evidence type="ECO:0000256" key="5">
    <source>
        <dbReference type="SAM" id="Coils"/>
    </source>
</evidence>
<comment type="similarity">
    <text evidence="2">Belongs to the MTUS1 family.</text>
</comment>
<dbReference type="GO" id="GO:0005634">
    <property type="term" value="C:nucleus"/>
    <property type="evidence" value="ECO:0007669"/>
    <property type="project" value="UniProtKB-SubCell"/>
</dbReference>
<feature type="compositionally biased region" description="Basic and acidic residues" evidence="6">
    <location>
        <begin position="598"/>
        <end position="611"/>
    </location>
</feature>
<keyword evidence="4" id="KW-0539">Nucleus</keyword>
<feature type="compositionally biased region" description="Polar residues" evidence="6">
    <location>
        <begin position="529"/>
        <end position="543"/>
    </location>
</feature>
<evidence type="ECO:0000256" key="1">
    <source>
        <dbReference type="ARBA" id="ARBA00004123"/>
    </source>
</evidence>
<feature type="region of interest" description="Disordered" evidence="6">
    <location>
        <begin position="527"/>
        <end position="571"/>
    </location>
</feature>
<feature type="coiled-coil region" evidence="5">
    <location>
        <begin position="700"/>
        <end position="757"/>
    </location>
</feature>